<keyword evidence="9" id="KW-1185">Reference proteome</keyword>
<keyword evidence="3" id="KW-0238">DNA-binding</keyword>
<evidence type="ECO:0000256" key="3">
    <source>
        <dbReference type="ARBA" id="ARBA00023125"/>
    </source>
</evidence>
<evidence type="ECO:0000256" key="5">
    <source>
        <dbReference type="ARBA" id="ARBA00023242"/>
    </source>
</evidence>
<evidence type="ECO:0000256" key="1">
    <source>
        <dbReference type="ARBA" id="ARBA00004123"/>
    </source>
</evidence>
<feature type="compositionally biased region" description="Basic and acidic residues" evidence="6">
    <location>
        <begin position="24"/>
        <end position="33"/>
    </location>
</feature>
<feature type="region of interest" description="Disordered" evidence="6">
    <location>
        <begin position="133"/>
        <end position="197"/>
    </location>
</feature>
<accession>A0AAP0IRG1</accession>
<dbReference type="PROSITE" id="PS50090">
    <property type="entry name" value="MYB_LIKE"/>
    <property type="match status" value="1"/>
</dbReference>
<comment type="subcellular location">
    <subcellularLocation>
        <location evidence="1">Nucleus</location>
    </subcellularLocation>
</comment>
<feature type="compositionally biased region" description="Acidic residues" evidence="6">
    <location>
        <begin position="157"/>
        <end position="171"/>
    </location>
</feature>
<dbReference type="AlphaFoldDB" id="A0AAP0IRG1"/>
<protein>
    <recommendedName>
        <fullName evidence="7">Myb-like domain-containing protein</fullName>
    </recommendedName>
</protein>
<keyword evidence="2" id="KW-0805">Transcription regulation</keyword>
<evidence type="ECO:0000256" key="2">
    <source>
        <dbReference type="ARBA" id="ARBA00023015"/>
    </source>
</evidence>
<dbReference type="FunFam" id="1.10.10.60:FF:000032">
    <property type="entry name" value="Zinc finger and SCAN domain-containing 20"/>
    <property type="match status" value="1"/>
</dbReference>
<dbReference type="PANTHER" id="PTHR21654">
    <property type="entry name" value="FI21293P1"/>
    <property type="match status" value="1"/>
</dbReference>
<evidence type="ECO:0000313" key="9">
    <source>
        <dbReference type="Proteomes" id="UP001420932"/>
    </source>
</evidence>
<gene>
    <name evidence="8" type="ORF">Syun_017990</name>
</gene>
<dbReference type="Pfam" id="PF13837">
    <property type="entry name" value="Myb_DNA-bind_4"/>
    <property type="match status" value="1"/>
</dbReference>
<reference evidence="8 9" key="1">
    <citation type="submission" date="2024-01" db="EMBL/GenBank/DDBJ databases">
        <title>Genome assemblies of Stephania.</title>
        <authorList>
            <person name="Yang L."/>
        </authorList>
    </citation>
    <scope>NUCLEOTIDE SEQUENCE [LARGE SCALE GENOMIC DNA]</scope>
    <source>
        <strain evidence="8">YNDBR</strain>
        <tissue evidence="8">Leaf</tissue>
    </source>
</reference>
<organism evidence="8 9">
    <name type="scientific">Stephania yunnanensis</name>
    <dbReference type="NCBI Taxonomy" id="152371"/>
    <lineage>
        <taxon>Eukaryota</taxon>
        <taxon>Viridiplantae</taxon>
        <taxon>Streptophyta</taxon>
        <taxon>Embryophyta</taxon>
        <taxon>Tracheophyta</taxon>
        <taxon>Spermatophyta</taxon>
        <taxon>Magnoliopsida</taxon>
        <taxon>Ranunculales</taxon>
        <taxon>Menispermaceae</taxon>
        <taxon>Menispermoideae</taxon>
        <taxon>Cissampelideae</taxon>
        <taxon>Stephania</taxon>
    </lineage>
</organism>
<dbReference type="Proteomes" id="UP001420932">
    <property type="component" value="Unassembled WGS sequence"/>
</dbReference>
<feature type="region of interest" description="Disordered" evidence="6">
    <location>
        <begin position="13"/>
        <end position="33"/>
    </location>
</feature>
<evidence type="ECO:0000313" key="8">
    <source>
        <dbReference type="EMBL" id="KAK9120373.1"/>
    </source>
</evidence>
<keyword evidence="5" id="KW-0539">Nucleus</keyword>
<keyword evidence="4" id="KW-0804">Transcription</keyword>
<dbReference type="GO" id="GO:0005634">
    <property type="term" value="C:nucleus"/>
    <property type="evidence" value="ECO:0007669"/>
    <property type="project" value="UniProtKB-SubCell"/>
</dbReference>
<dbReference type="InterPro" id="IPR001005">
    <property type="entry name" value="SANT/Myb"/>
</dbReference>
<proteinExistence type="predicted"/>
<dbReference type="PANTHER" id="PTHR21654:SF84">
    <property type="entry name" value="SI:DKEY-66I24.7"/>
    <property type="match status" value="1"/>
</dbReference>
<dbReference type="Gene3D" id="1.10.10.60">
    <property type="entry name" value="Homeodomain-like"/>
    <property type="match status" value="1"/>
</dbReference>
<evidence type="ECO:0000256" key="6">
    <source>
        <dbReference type="SAM" id="MobiDB-lite"/>
    </source>
</evidence>
<dbReference type="InterPro" id="IPR044822">
    <property type="entry name" value="Myb_DNA-bind_4"/>
</dbReference>
<name>A0AAP0IRG1_9MAGN</name>
<feature type="domain" description="Myb-like" evidence="7">
    <location>
        <begin position="25"/>
        <end position="89"/>
    </location>
</feature>
<dbReference type="GO" id="GO:0006355">
    <property type="term" value="P:regulation of DNA-templated transcription"/>
    <property type="evidence" value="ECO:0007669"/>
    <property type="project" value="UniProtKB-ARBA"/>
</dbReference>
<evidence type="ECO:0000259" key="7">
    <source>
        <dbReference type="PROSITE" id="PS50090"/>
    </source>
</evidence>
<sequence>MISAVLAPQMNISGDVPASSGAGAKKDDRVPQWSHQETREFIAIRAELERDFTVAKRNKTLWQVVSGKMKERGFLRSPDQCKCKWKNLVNRYKGKETSDPENGRQCPFFDELHAVFTERAKNMQRMLQESELAGVAQAKKKPKGRALGQAGDRSSDEFSDEDDDGEDESDEERLQPQQQQRSSRKRKAERERPQRAAAAAALKSGGGGLVETLQEFLLQQQRNEVEWREMMERRAVERRIFEEEWRRSMEKMERERLMVEQAWREREEQRRMREETRAEKRDALLTTLLTKLIQGDHM</sequence>
<dbReference type="GO" id="GO:0003677">
    <property type="term" value="F:DNA binding"/>
    <property type="evidence" value="ECO:0007669"/>
    <property type="project" value="UniProtKB-KW"/>
</dbReference>
<dbReference type="CDD" id="cd12203">
    <property type="entry name" value="GT1"/>
    <property type="match status" value="1"/>
</dbReference>
<dbReference type="EMBL" id="JBBNAF010000008">
    <property type="protein sequence ID" value="KAK9120373.1"/>
    <property type="molecule type" value="Genomic_DNA"/>
</dbReference>
<evidence type="ECO:0000256" key="4">
    <source>
        <dbReference type="ARBA" id="ARBA00023163"/>
    </source>
</evidence>
<comment type="caution">
    <text evidence="8">The sequence shown here is derived from an EMBL/GenBank/DDBJ whole genome shotgun (WGS) entry which is preliminary data.</text>
</comment>